<feature type="domain" description="RNA polymerase sigma-70" evidence="7">
    <location>
        <begin position="235"/>
        <end position="261"/>
    </location>
</feature>
<sequence length="269" mass="29796">MPADRAAATEPAAAPPDRSALEKLWRSYKETGEARLREQLILHYSPLVKYVAGRVSVGLPANVEQADFVSSGVFGLIDAIEKFDVDRAIKFETYAISRIRGAIIDELRALDWIPRSVRQKAKAVERTYATLEARLRRTPHEPEVAAEMGITLEDLHAIFSQLSLANVVALDELLHPAGDGGDRLSLVDTLEDTGADNPVEVAEDRELRRLLATAVNTLPEREKMVVTLYYYEGLTLAEIGQVLGVTESRVSQIHTKSVLQLRAKLSDVR</sequence>
<comment type="function">
    <text evidence="5">Sigma factors are initiation factors that promote the attachment of RNA polymerase to specific initiation sites and are then released.</text>
</comment>
<proteinExistence type="inferred from homology"/>
<evidence type="ECO:0000259" key="6">
    <source>
        <dbReference type="PROSITE" id="PS00715"/>
    </source>
</evidence>
<dbReference type="PIRSF" id="PIRSF000770">
    <property type="entry name" value="RNA_pol_sigma-SigE/K"/>
    <property type="match status" value="1"/>
</dbReference>
<dbReference type="GO" id="GO:0016987">
    <property type="term" value="F:sigma factor activity"/>
    <property type="evidence" value="ECO:0007669"/>
    <property type="project" value="UniProtKB-KW"/>
</dbReference>
<dbReference type="InterPro" id="IPR007624">
    <property type="entry name" value="RNA_pol_sigma70_r3"/>
</dbReference>
<dbReference type="GO" id="GO:0003899">
    <property type="term" value="F:DNA-directed RNA polymerase activity"/>
    <property type="evidence" value="ECO:0007669"/>
    <property type="project" value="InterPro"/>
</dbReference>
<dbReference type="GO" id="GO:0003677">
    <property type="term" value="F:DNA binding"/>
    <property type="evidence" value="ECO:0007669"/>
    <property type="project" value="UniProtKB-KW"/>
</dbReference>
<protein>
    <recommendedName>
        <fullName evidence="5">RNA polymerase sigma factor</fullName>
    </recommendedName>
</protein>
<dbReference type="NCBIfam" id="NF004935">
    <property type="entry name" value="PRK06288.1"/>
    <property type="match status" value="1"/>
</dbReference>
<dbReference type="SUPFAM" id="SSF88946">
    <property type="entry name" value="Sigma2 domain of RNA polymerase sigma factors"/>
    <property type="match status" value="1"/>
</dbReference>
<accession>A0AAU8K246</accession>
<dbReference type="Gene3D" id="1.10.1740.10">
    <property type="match status" value="1"/>
</dbReference>
<dbReference type="AlphaFoldDB" id="A0AAU8K246"/>
<name>A0AAU8K246_9ACTN</name>
<dbReference type="Pfam" id="PF04545">
    <property type="entry name" value="Sigma70_r4"/>
    <property type="match status" value="1"/>
</dbReference>
<keyword evidence="1 5" id="KW-0805">Transcription regulation</keyword>
<keyword evidence="3 5" id="KW-0238">DNA-binding</keyword>
<dbReference type="Gene3D" id="1.20.140.160">
    <property type="match status" value="1"/>
</dbReference>
<dbReference type="InterPro" id="IPR013324">
    <property type="entry name" value="RNA_pol_sigma_r3/r4-like"/>
</dbReference>
<dbReference type="RefSeq" id="WP_354642486.1">
    <property type="nucleotide sequence ID" value="NZ_CP159872.1"/>
</dbReference>
<evidence type="ECO:0000259" key="7">
    <source>
        <dbReference type="PROSITE" id="PS00716"/>
    </source>
</evidence>
<evidence type="ECO:0000256" key="2">
    <source>
        <dbReference type="ARBA" id="ARBA00023082"/>
    </source>
</evidence>
<reference evidence="8" key="1">
    <citation type="submission" date="2024-06" db="EMBL/GenBank/DDBJ databases">
        <title>The genome sequences of Kitasatospora sp. strain HUAS MG31.</title>
        <authorList>
            <person name="Mo P."/>
        </authorList>
    </citation>
    <scope>NUCLEOTIDE SEQUENCE</scope>
    <source>
        <strain evidence="8">HUAS MG31</strain>
    </source>
</reference>
<dbReference type="NCBIfam" id="TIGR02479">
    <property type="entry name" value="FliA_WhiG"/>
    <property type="match status" value="1"/>
</dbReference>
<dbReference type="SUPFAM" id="SSF88659">
    <property type="entry name" value="Sigma3 and sigma4 domains of RNA polymerase sigma factors"/>
    <property type="match status" value="2"/>
</dbReference>
<dbReference type="EMBL" id="CP159872">
    <property type="protein sequence ID" value="XCM81559.1"/>
    <property type="molecule type" value="Genomic_DNA"/>
</dbReference>
<keyword evidence="4 5" id="KW-0804">Transcription</keyword>
<dbReference type="NCBIfam" id="NF005413">
    <property type="entry name" value="PRK06986.1"/>
    <property type="match status" value="1"/>
</dbReference>
<evidence type="ECO:0000256" key="4">
    <source>
        <dbReference type="ARBA" id="ARBA00023163"/>
    </source>
</evidence>
<dbReference type="GO" id="GO:0006352">
    <property type="term" value="P:DNA-templated transcription initiation"/>
    <property type="evidence" value="ECO:0007669"/>
    <property type="project" value="InterPro"/>
</dbReference>
<dbReference type="InterPro" id="IPR014284">
    <property type="entry name" value="RNA_pol_sigma-70_dom"/>
</dbReference>
<gene>
    <name evidence="8" type="primary">whiG</name>
    <name evidence="8" type="ORF">ABWK59_22955</name>
</gene>
<organism evidence="8">
    <name type="scientific">Kitasatospora camelliae</name>
    <dbReference type="NCBI Taxonomy" id="3156397"/>
    <lineage>
        <taxon>Bacteria</taxon>
        <taxon>Bacillati</taxon>
        <taxon>Actinomycetota</taxon>
        <taxon>Actinomycetes</taxon>
        <taxon>Kitasatosporales</taxon>
        <taxon>Streptomycetaceae</taxon>
        <taxon>Kitasatospora</taxon>
    </lineage>
</organism>
<dbReference type="InterPro" id="IPR013325">
    <property type="entry name" value="RNA_pol_sigma_r2"/>
</dbReference>
<dbReference type="Pfam" id="PF04542">
    <property type="entry name" value="Sigma70_r2"/>
    <property type="match status" value="1"/>
</dbReference>
<evidence type="ECO:0000313" key="8">
    <source>
        <dbReference type="EMBL" id="XCM81559.1"/>
    </source>
</evidence>
<dbReference type="Pfam" id="PF04539">
    <property type="entry name" value="Sigma70_r3"/>
    <property type="match status" value="1"/>
</dbReference>
<dbReference type="PROSITE" id="PS00715">
    <property type="entry name" value="SIGMA70_1"/>
    <property type="match status" value="1"/>
</dbReference>
<comment type="similarity">
    <text evidence="5">Belongs to the sigma-70 factor family.</text>
</comment>
<evidence type="ECO:0000256" key="5">
    <source>
        <dbReference type="RuleBase" id="RU362124"/>
    </source>
</evidence>
<dbReference type="InterPro" id="IPR000943">
    <property type="entry name" value="RNA_pol_sigma70"/>
</dbReference>
<feature type="domain" description="RNA polymerase sigma-70" evidence="6">
    <location>
        <begin position="67"/>
        <end position="80"/>
    </location>
</feature>
<dbReference type="PANTHER" id="PTHR30385:SF7">
    <property type="entry name" value="RNA POLYMERASE SIGMA FACTOR FLIA"/>
    <property type="match status" value="1"/>
</dbReference>
<dbReference type="PROSITE" id="PS00716">
    <property type="entry name" value="SIGMA70_2"/>
    <property type="match status" value="1"/>
</dbReference>
<dbReference type="PANTHER" id="PTHR30385">
    <property type="entry name" value="SIGMA FACTOR F FLAGELLAR"/>
    <property type="match status" value="1"/>
</dbReference>
<dbReference type="InterPro" id="IPR007630">
    <property type="entry name" value="RNA_pol_sigma70_r4"/>
</dbReference>
<evidence type="ECO:0000256" key="1">
    <source>
        <dbReference type="ARBA" id="ARBA00023015"/>
    </source>
</evidence>
<dbReference type="PRINTS" id="PR00046">
    <property type="entry name" value="SIGMA70FCT"/>
</dbReference>
<dbReference type="KEGG" id="kcm:ABWK59_22955"/>
<evidence type="ECO:0000256" key="3">
    <source>
        <dbReference type="ARBA" id="ARBA00023125"/>
    </source>
</evidence>
<dbReference type="InterPro" id="IPR007627">
    <property type="entry name" value="RNA_pol_sigma70_r2"/>
</dbReference>
<dbReference type="NCBIfam" id="TIGR02937">
    <property type="entry name" value="sigma70-ECF"/>
    <property type="match status" value="1"/>
</dbReference>
<keyword evidence="2 5" id="KW-0731">Sigma factor</keyword>
<dbReference type="CDD" id="cd06171">
    <property type="entry name" value="Sigma70_r4"/>
    <property type="match status" value="1"/>
</dbReference>
<dbReference type="InterPro" id="IPR012845">
    <property type="entry name" value="RNA_pol_sigma_FliA_WhiG"/>
</dbReference>